<comment type="caution">
    <text evidence="6">Lacks conserved residue(s) required for the propagation of feature annotation.</text>
</comment>
<sequence>MLVLLKKNLLAVALCLITTQVIGQENKNFKRFYLKFQPSLHFNAPNDLLNIETLNLLKQDFDIKITNAYSLSNTQIEALEKQSKSNHTLKNTFKIEAFLDDEASKKVLNKLQKLSGLIYAYQANTTPIKPPHDIAPTTSNFENNQGYIETNPGLNVRHAWNNGVNGAGVNIRTVEYGINTNHEDLDHTNAFLAPNTTINSSATVAYTEHGTKVAGAIFADNGIYGVSGLAHGANEYILYPEWTEEYGYNRVLAVSNAIANSSAGDIIIYEMQTTGQNGEYVLAEYSQAIWDLTKAATDAGIVIVAAAGNGGENLDDVFYNSYNARGDSGAIIVGAGSSNTAHNKLSFSTYGSRVNIQAWGQNVYTTGQGSCNIVIGNDFNQTYSSCFNGTSSATALAGGFTAVLQSYNFALTGSYLTSQELRNLIVTTGIPQGSGGNIGPFPNMEAAMLALENTLSVKTENSLVFNMYPNPSKGILNINLKNANNATSLKIHNVLAQQVFSKKLNRKNNTISLKNLSKGLYLVTLENENTITTKKLVIN</sequence>
<feature type="signal peptide" evidence="7">
    <location>
        <begin position="1"/>
        <end position="23"/>
    </location>
</feature>
<dbReference type="GO" id="GO:0004252">
    <property type="term" value="F:serine-type endopeptidase activity"/>
    <property type="evidence" value="ECO:0007669"/>
    <property type="project" value="InterPro"/>
</dbReference>
<dbReference type="InterPro" id="IPR015500">
    <property type="entry name" value="Peptidase_S8_subtilisin-rel"/>
</dbReference>
<evidence type="ECO:0000256" key="1">
    <source>
        <dbReference type="ARBA" id="ARBA00011073"/>
    </source>
</evidence>
<evidence type="ECO:0000259" key="8">
    <source>
        <dbReference type="Pfam" id="PF00082"/>
    </source>
</evidence>
<reference evidence="10 11" key="1">
    <citation type="submission" date="2017-01" db="EMBL/GenBank/DDBJ databases">
        <title>Complete genome of Lacinutrix venerupis DOK2-8 isolated from seawater in Dokdo.</title>
        <authorList>
            <person name="Chi W.-J."/>
            <person name="Kim J.H."/>
        </authorList>
    </citation>
    <scope>NUCLEOTIDE SEQUENCE [LARGE SCALE GENOMIC DNA]</scope>
    <source>
        <strain evidence="10 11">DOK2-8</strain>
    </source>
</reference>
<dbReference type="AlphaFoldDB" id="A0AAC9PW96"/>
<dbReference type="InterPro" id="IPR000209">
    <property type="entry name" value="Peptidase_S8/S53_dom"/>
</dbReference>
<comment type="similarity">
    <text evidence="1 6">Belongs to the peptidase S8 family.</text>
</comment>
<dbReference type="PANTHER" id="PTHR43806:SF11">
    <property type="entry name" value="CEREVISIN-RELATED"/>
    <property type="match status" value="1"/>
</dbReference>
<dbReference type="Proteomes" id="UP000187506">
    <property type="component" value="Chromosome"/>
</dbReference>
<evidence type="ECO:0000256" key="7">
    <source>
        <dbReference type="SAM" id="SignalP"/>
    </source>
</evidence>
<evidence type="ECO:0008006" key="12">
    <source>
        <dbReference type="Google" id="ProtNLM"/>
    </source>
</evidence>
<feature type="domain" description="Peptidase S8/S53" evidence="8">
    <location>
        <begin position="167"/>
        <end position="429"/>
    </location>
</feature>
<dbReference type="KEGG" id="lvn:BWR22_09965"/>
<dbReference type="InterPro" id="IPR036852">
    <property type="entry name" value="Peptidase_S8/S53_dom_sf"/>
</dbReference>
<evidence type="ECO:0000313" key="10">
    <source>
        <dbReference type="EMBL" id="APY00622.1"/>
    </source>
</evidence>
<evidence type="ECO:0000256" key="3">
    <source>
        <dbReference type="ARBA" id="ARBA00022729"/>
    </source>
</evidence>
<keyword evidence="4" id="KW-0378">Hydrolase</keyword>
<feature type="chain" id="PRO_5042188043" description="Secreted protein (Por secretion system target)" evidence="7">
    <location>
        <begin position="24"/>
        <end position="539"/>
    </location>
</feature>
<dbReference type="RefSeq" id="WP_076733528.1">
    <property type="nucleotide sequence ID" value="NZ_CP019352.1"/>
</dbReference>
<feature type="domain" description="Secretion system C-terminal sorting" evidence="9">
    <location>
        <begin position="467"/>
        <end position="538"/>
    </location>
</feature>
<dbReference type="SUPFAM" id="SSF52743">
    <property type="entry name" value="Subtilisin-like"/>
    <property type="match status" value="1"/>
</dbReference>
<evidence type="ECO:0000256" key="4">
    <source>
        <dbReference type="ARBA" id="ARBA00022801"/>
    </source>
</evidence>
<keyword evidence="2" id="KW-0645">Protease</keyword>
<dbReference type="Pfam" id="PF00082">
    <property type="entry name" value="Peptidase_S8"/>
    <property type="match status" value="1"/>
</dbReference>
<keyword evidence="3 7" id="KW-0732">Signal</keyword>
<name>A0AAC9PW96_9FLAO</name>
<dbReference type="InterPro" id="IPR050131">
    <property type="entry name" value="Peptidase_S8_subtilisin-like"/>
</dbReference>
<accession>A0AAC9PW96</accession>
<dbReference type="GO" id="GO:0006508">
    <property type="term" value="P:proteolysis"/>
    <property type="evidence" value="ECO:0007669"/>
    <property type="project" value="UniProtKB-KW"/>
</dbReference>
<gene>
    <name evidence="10" type="ORF">BWR22_09965</name>
</gene>
<dbReference type="Gene3D" id="3.40.50.200">
    <property type="entry name" value="Peptidase S8/S53 domain"/>
    <property type="match status" value="1"/>
</dbReference>
<evidence type="ECO:0000256" key="6">
    <source>
        <dbReference type="PROSITE-ProRule" id="PRU01240"/>
    </source>
</evidence>
<dbReference type="PRINTS" id="PR00723">
    <property type="entry name" value="SUBTILISIN"/>
</dbReference>
<evidence type="ECO:0000256" key="2">
    <source>
        <dbReference type="ARBA" id="ARBA00022670"/>
    </source>
</evidence>
<evidence type="ECO:0000256" key="5">
    <source>
        <dbReference type="ARBA" id="ARBA00022825"/>
    </source>
</evidence>
<evidence type="ECO:0000259" key="9">
    <source>
        <dbReference type="Pfam" id="PF18962"/>
    </source>
</evidence>
<organism evidence="10 11">
    <name type="scientific">Lacinutrix venerupis</name>
    <dbReference type="NCBI Taxonomy" id="1486034"/>
    <lineage>
        <taxon>Bacteria</taxon>
        <taxon>Pseudomonadati</taxon>
        <taxon>Bacteroidota</taxon>
        <taxon>Flavobacteriia</taxon>
        <taxon>Flavobacteriales</taxon>
        <taxon>Flavobacteriaceae</taxon>
        <taxon>Lacinutrix</taxon>
    </lineage>
</organism>
<dbReference type="EMBL" id="CP019352">
    <property type="protein sequence ID" value="APY00622.1"/>
    <property type="molecule type" value="Genomic_DNA"/>
</dbReference>
<dbReference type="PANTHER" id="PTHR43806">
    <property type="entry name" value="PEPTIDASE S8"/>
    <property type="match status" value="1"/>
</dbReference>
<keyword evidence="11" id="KW-1185">Reference proteome</keyword>
<proteinExistence type="inferred from homology"/>
<evidence type="ECO:0000313" key="11">
    <source>
        <dbReference type="Proteomes" id="UP000187506"/>
    </source>
</evidence>
<dbReference type="Pfam" id="PF18962">
    <property type="entry name" value="Por_Secre_tail"/>
    <property type="match status" value="1"/>
</dbReference>
<keyword evidence="5" id="KW-0720">Serine protease</keyword>
<dbReference type="NCBIfam" id="TIGR04183">
    <property type="entry name" value="Por_Secre_tail"/>
    <property type="match status" value="1"/>
</dbReference>
<protein>
    <recommendedName>
        <fullName evidence="12">Secreted protein (Por secretion system target)</fullName>
    </recommendedName>
</protein>
<dbReference type="InterPro" id="IPR026444">
    <property type="entry name" value="Secre_tail"/>
</dbReference>
<dbReference type="PROSITE" id="PS51892">
    <property type="entry name" value="SUBTILASE"/>
    <property type="match status" value="1"/>
</dbReference>